<dbReference type="PANTHER" id="PTHR23501">
    <property type="entry name" value="MAJOR FACILITATOR SUPERFAMILY"/>
    <property type="match status" value="1"/>
</dbReference>
<accession>A0A1Y1YXT0</accession>
<organism evidence="12 13">
    <name type="scientific">Clohesyomyces aquaticus</name>
    <dbReference type="NCBI Taxonomy" id="1231657"/>
    <lineage>
        <taxon>Eukaryota</taxon>
        <taxon>Fungi</taxon>
        <taxon>Dikarya</taxon>
        <taxon>Ascomycota</taxon>
        <taxon>Pezizomycotina</taxon>
        <taxon>Dothideomycetes</taxon>
        <taxon>Pleosporomycetidae</taxon>
        <taxon>Pleosporales</taxon>
        <taxon>Lindgomycetaceae</taxon>
        <taxon>Clohesyomyces</taxon>
    </lineage>
</organism>
<dbReference type="GO" id="GO:0022857">
    <property type="term" value="F:transmembrane transporter activity"/>
    <property type="evidence" value="ECO:0007669"/>
    <property type="project" value="InterPro"/>
</dbReference>
<dbReference type="InterPro" id="IPR011701">
    <property type="entry name" value="MFS"/>
</dbReference>
<name>A0A1Y1YXT0_9PLEO</name>
<protein>
    <submittedName>
        <fullName evidence="12">Major facilitator superfamily domain-containing protein</fullName>
    </submittedName>
</protein>
<keyword evidence="4" id="KW-1003">Cell membrane</keyword>
<dbReference type="InterPro" id="IPR036259">
    <property type="entry name" value="MFS_trans_sf"/>
</dbReference>
<dbReference type="FunFam" id="1.20.1720.10:FF:000012">
    <property type="entry name" value="MFS toxin efflux pump (AflT)"/>
    <property type="match status" value="1"/>
</dbReference>
<feature type="transmembrane region" description="Helical" evidence="10">
    <location>
        <begin position="135"/>
        <end position="156"/>
    </location>
</feature>
<evidence type="ECO:0000256" key="3">
    <source>
        <dbReference type="ARBA" id="ARBA00022448"/>
    </source>
</evidence>
<dbReference type="GO" id="GO:0005886">
    <property type="term" value="C:plasma membrane"/>
    <property type="evidence" value="ECO:0007669"/>
    <property type="project" value="UniProtKB-SubCell"/>
</dbReference>
<reference evidence="12 13" key="1">
    <citation type="submission" date="2016-07" db="EMBL/GenBank/DDBJ databases">
        <title>Pervasive Adenine N6-methylation of Active Genes in Fungi.</title>
        <authorList>
            <consortium name="DOE Joint Genome Institute"/>
            <person name="Mondo S.J."/>
            <person name="Dannebaum R.O."/>
            <person name="Kuo R.C."/>
            <person name="Labutti K."/>
            <person name="Haridas S."/>
            <person name="Kuo A."/>
            <person name="Salamov A."/>
            <person name="Ahrendt S.R."/>
            <person name="Lipzen A."/>
            <person name="Sullivan W."/>
            <person name="Andreopoulos W.B."/>
            <person name="Clum A."/>
            <person name="Lindquist E."/>
            <person name="Daum C."/>
            <person name="Ramamoorthy G.K."/>
            <person name="Gryganskyi A."/>
            <person name="Culley D."/>
            <person name="Magnuson J.K."/>
            <person name="James T.Y."/>
            <person name="O'Malley M.A."/>
            <person name="Stajich J.E."/>
            <person name="Spatafora J.W."/>
            <person name="Visel A."/>
            <person name="Grigoriev I.V."/>
        </authorList>
    </citation>
    <scope>NUCLEOTIDE SEQUENCE [LARGE SCALE GENOMIC DNA]</scope>
    <source>
        <strain evidence="12 13">CBS 115471</strain>
    </source>
</reference>
<evidence type="ECO:0000256" key="5">
    <source>
        <dbReference type="ARBA" id="ARBA00022692"/>
    </source>
</evidence>
<evidence type="ECO:0000256" key="9">
    <source>
        <dbReference type="SAM" id="MobiDB-lite"/>
    </source>
</evidence>
<evidence type="ECO:0000256" key="7">
    <source>
        <dbReference type="ARBA" id="ARBA00023136"/>
    </source>
</evidence>
<keyword evidence="5 10" id="KW-0812">Transmembrane</keyword>
<keyword evidence="7 10" id="KW-0472">Membrane</keyword>
<feature type="transmembrane region" description="Helical" evidence="10">
    <location>
        <begin position="239"/>
        <end position="260"/>
    </location>
</feature>
<comment type="similarity">
    <text evidence="2">Belongs to the major facilitator superfamily. TCR/Tet family.</text>
</comment>
<evidence type="ECO:0000313" key="13">
    <source>
        <dbReference type="Proteomes" id="UP000193144"/>
    </source>
</evidence>
<evidence type="ECO:0000256" key="8">
    <source>
        <dbReference type="ARBA" id="ARBA00023180"/>
    </source>
</evidence>
<dbReference type="CDD" id="cd17502">
    <property type="entry name" value="MFS_Azr1_MDR_like"/>
    <property type="match status" value="1"/>
</dbReference>
<proteinExistence type="inferred from homology"/>
<evidence type="ECO:0000256" key="4">
    <source>
        <dbReference type="ARBA" id="ARBA00022475"/>
    </source>
</evidence>
<feature type="region of interest" description="Disordered" evidence="9">
    <location>
        <begin position="1"/>
        <end position="30"/>
    </location>
</feature>
<dbReference type="OrthoDB" id="10021397at2759"/>
<dbReference type="Proteomes" id="UP000193144">
    <property type="component" value="Unassembled WGS sequence"/>
</dbReference>
<dbReference type="PANTHER" id="PTHR23501:SF199">
    <property type="entry name" value="MFS EFFLUX TRANSPORTER INPD-RELATED"/>
    <property type="match status" value="1"/>
</dbReference>
<dbReference type="PRINTS" id="PR01036">
    <property type="entry name" value="TCRTETB"/>
</dbReference>
<feature type="transmembrane region" description="Helical" evidence="10">
    <location>
        <begin position="195"/>
        <end position="218"/>
    </location>
</feature>
<dbReference type="Gene3D" id="1.20.1250.20">
    <property type="entry name" value="MFS general substrate transporter like domains"/>
    <property type="match status" value="1"/>
</dbReference>
<dbReference type="AlphaFoldDB" id="A0A1Y1YXT0"/>
<keyword evidence="13" id="KW-1185">Reference proteome</keyword>
<dbReference type="FunFam" id="1.20.1250.20:FF:000196">
    <property type="entry name" value="MFS toxin efflux pump (AflT)"/>
    <property type="match status" value="1"/>
</dbReference>
<feature type="compositionally biased region" description="Basic and acidic residues" evidence="9">
    <location>
        <begin position="11"/>
        <end position="23"/>
    </location>
</feature>
<dbReference type="InterPro" id="IPR020846">
    <property type="entry name" value="MFS_dom"/>
</dbReference>
<feature type="transmembrane region" description="Helical" evidence="10">
    <location>
        <begin position="80"/>
        <end position="98"/>
    </location>
</feature>
<evidence type="ECO:0000256" key="10">
    <source>
        <dbReference type="SAM" id="Phobius"/>
    </source>
</evidence>
<feature type="domain" description="Major facilitator superfamily (MFS) profile" evidence="11">
    <location>
        <begin position="45"/>
        <end position="534"/>
    </location>
</feature>
<feature type="transmembrane region" description="Helical" evidence="10">
    <location>
        <begin position="375"/>
        <end position="394"/>
    </location>
</feature>
<feature type="transmembrane region" description="Helical" evidence="10">
    <location>
        <begin position="168"/>
        <end position="189"/>
    </location>
</feature>
<dbReference type="SUPFAM" id="SSF103473">
    <property type="entry name" value="MFS general substrate transporter"/>
    <property type="match status" value="1"/>
</dbReference>
<sequence>MSGHNSDNSTDSEKLDDRPKGIDDAEQGVQENGKEYPEGVKLGLIILALCLAVFLMALDNSIITTAIPRITDQFNSLDDVGWYGSAYLLTTAAFQLLFGKLYTYFNIKRLFLISIGIFELGSVVCGAAPNSTALIIGRAVAGLGSSGIFSGALLILGHSVPLVKRPAYIGVIGGMYGIASIAGPLLGGAFTDKVSWRWCFWVNLPVGAVTIFVIIFFFQSPNQLDIPKDETLLERINHFDPIGTFFFMPAIISLLLALQWGGTKYEWDSGRIIGLLVVFGILIMAFIYVQYRQKDNGTIPPRIAANRSIWAGCWFGFCSGATFFLMVYYIPLWFQAVQGTSAVVSGVRNLPMLITTIILSIISGGLVTKLGYYTPFMIASSVIMSIGAGMISTWKPDSSSRVWIGYQILFSLGYGMGSRQPLVAVQTVLDVKDVATGSSAIILVQTLGGTIFVSIAQSIFTNQLVKSLHQLVPSLDPATVLSAGATDLRRVVSAEMLPGVILAYNTALTRAFLASAALSAVSVMGALAMPWMSVKKSKAEGKEE</sequence>
<keyword evidence="8" id="KW-0325">Glycoprotein</keyword>
<feature type="transmembrane region" description="Helical" evidence="10">
    <location>
        <begin position="272"/>
        <end position="289"/>
    </location>
</feature>
<feature type="transmembrane region" description="Helical" evidence="10">
    <location>
        <begin position="44"/>
        <end position="68"/>
    </location>
</feature>
<dbReference type="EMBL" id="MCFA01000154">
    <property type="protein sequence ID" value="ORY02746.1"/>
    <property type="molecule type" value="Genomic_DNA"/>
</dbReference>
<evidence type="ECO:0000256" key="6">
    <source>
        <dbReference type="ARBA" id="ARBA00022989"/>
    </source>
</evidence>
<feature type="transmembrane region" description="Helical" evidence="10">
    <location>
        <begin position="309"/>
        <end position="330"/>
    </location>
</feature>
<evidence type="ECO:0000256" key="1">
    <source>
        <dbReference type="ARBA" id="ARBA00004651"/>
    </source>
</evidence>
<comment type="caution">
    <text evidence="12">The sequence shown here is derived from an EMBL/GenBank/DDBJ whole genome shotgun (WGS) entry which is preliminary data.</text>
</comment>
<feature type="transmembrane region" description="Helical" evidence="10">
    <location>
        <begin position="511"/>
        <end position="532"/>
    </location>
</feature>
<evidence type="ECO:0000313" key="12">
    <source>
        <dbReference type="EMBL" id="ORY02746.1"/>
    </source>
</evidence>
<dbReference type="Gene3D" id="1.20.1720.10">
    <property type="entry name" value="Multidrug resistance protein D"/>
    <property type="match status" value="1"/>
</dbReference>
<keyword evidence="6 10" id="KW-1133">Transmembrane helix</keyword>
<feature type="transmembrane region" description="Helical" evidence="10">
    <location>
        <begin position="110"/>
        <end position="129"/>
    </location>
</feature>
<evidence type="ECO:0000256" key="2">
    <source>
        <dbReference type="ARBA" id="ARBA00007520"/>
    </source>
</evidence>
<comment type="subcellular location">
    <subcellularLocation>
        <location evidence="1">Cell membrane</location>
        <topology evidence="1">Multi-pass membrane protein</topology>
    </subcellularLocation>
</comment>
<dbReference type="Pfam" id="PF07690">
    <property type="entry name" value="MFS_1"/>
    <property type="match status" value="1"/>
</dbReference>
<evidence type="ECO:0000259" key="11">
    <source>
        <dbReference type="PROSITE" id="PS50850"/>
    </source>
</evidence>
<dbReference type="PROSITE" id="PS50850">
    <property type="entry name" value="MFS"/>
    <property type="match status" value="1"/>
</dbReference>
<feature type="transmembrane region" description="Helical" evidence="10">
    <location>
        <begin position="438"/>
        <end position="460"/>
    </location>
</feature>
<feature type="transmembrane region" description="Helical" evidence="10">
    <location>
        <begin position="350"/>
        <end position="368"/>
    </location>
</feature>
<keyword evidence="3" id="KW-0813">Transport</keyword>
<dbReference type="FunFam" id="1.20.1250.20:FF:000489">
    <property type="entry name" value="MFS general substrate transporter"/>
    <property type="match status" value="1"/>
</dbReference>
<gene>
    <name evidence="12" type="ORF">BCR34DRAFT_605477</name>
</gene>